<keyword evidence="1" id="KW-0812">Transmembrane</keyword>
<feature type="transmembrane region" description="Helical" evidence="1">
    <location>
        <begin position="79"/>
        <end position="99"/>
    </location>
</feature>
<evidence type="ECO:0000256" key="1">
    <source>
        <dbReference type="SAM" id="Phobius"/>
    </source>
</evidence>
<feature type="transmembrane region" description="Helical" evidence="1">
    <location>
        <begin position="148"/>
        <end position="167"/>
    </location>
</feature>
<comment type="caution">
    <text evidence="2">The sequence shown here is derived from an EMBL/GenBank/DDBJ whole genome shotgun (WGS) entry which is preliminary data.</text>
</comment>
<feature type="transmembrane region" description="Helical" evidence="1">
    <location>
        <begin position="35"/>
        <end position="52"/>
    </location>
</feature>
<gene>
    <name evidence="2" type="ORF">E5222_14725</name>
</gene>
<dbReference type="OrthoDB" id="7429145at2"/>
<dbReference type="RefSeq" id="WP_136694559.1">
    <property type="nucleotide sequence ID" value="NZ_SSHH01000004.1"/>
</dbReference>
<keyword evidence="1" id="KW-0472">Membrane</keyword>
<feature type="transmembrane region" description="Helical" evidence="1">
    <location>
        <begin position="111"/>
        <end position="128"/>
    </location>
</feature>
<keyword evidence="3" id="KW-1185">Reference proteome</keyword>
<keyword evidence="1" id="KW-1133">Transmembrane helix</keyword>
<evidence type="ECO:0000313" key="2">
    <source>
        <dbReference type="EMBL" id="TIX48984.1"/>
    </source>
</evidence>
<dbReference type="EMBL" id="SSHH01000004">
    <property type="protein sequence ID" value="TIX48984.1"/>
    <property type="molecule type" value="Genomic_DNA"/>
</dbReference>
<protein>
    <submittedName>
        <fullName evidence="2">Uncharacterized protein</fullName>
    </submittedName>
</protein>
<accession>A0A4T3EZJ7</accession>
<name>A0A4T3EZJ7_9SPHN</name>
<evidence type="ECO:0000313" key="3">
    <source>
        <dbReference type="Proteomes" id="UP000309389"/>
    </source>
</evidence>
<organism evidence="2 3">
    <name type="scientific">Alteraurantiacibacter aquimixticola</name>
    <dbReference type="NCBI Taxonomy" id="2489173"/>
    <lineage>
        <taxon>Bacteria</taxon>
        <taxon>Pseudomonadati</taxon>
        <taxon>Pseudomonadota</taxon>
        <taxon>Alphaproteobacteria</taxon>
        <taxon>Sphingomonadales</taxon>
        <taxon>Erythrobacteraceae</taxon>
        <taxon>Alteraurantiacibacter</taxon>
    </lineage>
</organism>
<reference evidence="2 3" key="1">
    <citation type="submission" date="2019-04" db="EMBL/GenBank/DDBJ databases">
        <title>Altererythrobacter aquimixticola sp. nov., isolated from sediment of junction between the ocean and a freshwater spring.</title>
        <authorList>
            <person name="Yoon J.-H."/>
        </authorList>
    </citation>
    <scope>NUCLEOTIDE SEQUENCE [LARGE SCALE GENOMIC DNA]</scope>
    <source>
        <strain evidence="2 3">SSKS-13</strain>
    </source>
</reference>
<proteinExistence type="predicted"/>
<dbReference type="AlphaFoldDB" id="A0A4T3EZJ7"/>
<sequence>MTTVLIVLIYGVVALTCLGAAALAAVQHMPKPDRVLWAVIAIAFALLIVIRLEGVEESLRQWLRGLSRTEGWYANRRQFQMPLALVTVLLAAAAGWLAWHRLRITNSRSRRAVWVAAMATLGYLPLYALRIVSLHLTDVLLYYGPVKVNWVVDGGLALVVAASAFYYGRRVMRRGRQPS</sequence>
<feature type="transmembrane region" description="Helical" evidence="1">
    <location>
        <begin position="6"/>
        <end position="26"/>
    </location>
</feature>
<dbReference type="Proteomes" id="UP000309389">
    <property type="component" value="Unassembled WGS sequence"/>
</dbReference>